<name>A0A6N2VAA1_9FIRM</name>
<dbReference type="RefSeq" id="WP_002566179.1">
    <property type="nucleotide sequence ID" value="NZ_BAABZS010000001.1"/>
</dbReference>
<dbReference type="AlphaFoldDB" id="A0A6N2VAA1"/>
<gene>
    <name evidence="1" type="ORF">CBLFYP116_02568</name>
</gene>
<dbReference type="GeneID" id="23115666"/>
<proteinExistence type="predicted"/>
<organism evidence="1">
    <name type="scientific">Enterocloster bolteae</name>
    <dbReference type="NCBI Taxonomy" id="208479"/>
    <lineage>
        <taxon>Bacteria</taxon>
        <taxon>Bacillati</taxon>
        <taxon>Bacillota</taxon>
        <taxon>Clostridia</taxon>
        <taxon>Lachnospirales</taxon>
        <taxon>Lachnospiraceae</taxon>
        <taxon>Enterocloster</taxon>
    </lineage>
</organism>
<evidence type="ECO:0008006" key="2">
    <source>
        <dbReference type="Google" id="ProtNLM"/>
    </source>
</evidence>
<evidence type="ECO:0000313" key="1">
    <source>
        <dbReference type="EMBL" id="VYT26403.1"/>
    </source>
</evidence>
<dbReference type="EMBL" id="CACRTF010000014">
    <property type="protein sequence ID" value="VYT26403.1"/>
    <property type="molecule type" value="Genomic_DNA"/>
</dbReference>
<dbReference type="Pfam" id="PF12686">
    <property type="entry name" value="DUF3800"/>
    <property type="match status" value="1"/>
</dbReference>
<reference evidence="1" key="1">
    <citation type="submission" date="2019-11" db="EMBL/GenBank/DDBJ databases">
        <authorList>
            <person name="Feng L."/>
        </authorList>
    </citation>
    <scope>NUCLEOTIDE SEQUENCE</scope>
    <source>
        <strain evidence="1">CbolteaeLFYP116</strain>
    </source>
</reference>
<dbReference type="InterPro" id="IPR024524">
    <property type="entry name" value="DUF3800"/>
</dbReference>
<protein>
    <recommendedName>
        <fullName evidence="2">DUF3800 domain-containing protein</fullName>
    </recommendedName>
</protein>
<sequence>MRLFLDEAGNTGGIIDKNEKLNYGTQRHFCLAAVVAHDSQSEQLLRQKYAAFKNRFASEKELKGNSLFAKENNDALEYFLNNIIDDIHFSICLYDKKFYLASLLLFAILGERAREQFLVEYYSLVSDLSQEKDELFATFCKLTKRATKASVHDLFEYLKTYSYQHIPPAGNGLVFAVSEIQNKGLEEIFVSDFLKFGSYSNQKFANLINLNALSELLEVIEIEHNCDTRKIDIVHDNISGIDKMLSEELKHFEVAVKFIDSQAEELIQLADNVASIFCKIINTIVRCWDTKTEWSLENEWILTQSARFLQKIGTQNIKFTVPIQSWALAFCVKDMFAPKCSKEMRNNLFFNSEYQHWCQVIIQNIAESDFSRHAACFDELYSSGGGEP</sequence>
<accession>A0A6N2VAA1</accession>